<evidence type="ECO:0000313" key="2">
    <source>
        <dbReference type="Proteomes" id="UP000612899"/>
    </source>
</evidence>
<dbReference type="EMBL" id="BONY01000055">
    <property type="protein sequence ID" value="GIH08766.1"/>
    <property type="molecule type" value="Genomic_DNA"/>
</dbReference>
<keyword evidence="2" id="KW-1185">Reference proteome</keyword>
<reference evidence="1" key="1">
    <citation type="submission" date="2021-01" db="EMBL/GenBank/DDBJ databases">
        <title>Whole genome shotgun sequence of Rhizocola hellebori NBRC 109834.</title>
        <authorList>
            <person name="Komaki H."/>
            <person name="Tamura T."/>
        </authorList>
    </citation>
    <scope>NUCLEOTIDE SEQUENCE</scope>
    <source>
        <strain evidence="1">NBRC 109834</strain>
    </source>
</reference>
<evidence type="ECO:0000313" key="1">
    <source>
        <dbReference type="EMBL" id="GIH08766.1"/>
    </source>
</evidence>
<comment type="caution">
    <text evidence="1">The sequence shown here is derived from an EMBL/GenBank/DDBJ whole genome shotgun (WGS) entry which is preliminary data.</text>
</comment>
<gene>
    <name evidence="1" type="ORF">Rhe02_68330</name>
</gene>
<protein>
    <submittedName>
        <fullName evidence="1">Uncharacterized protein</fullName>
    </submittedName>
</protein>
<organism evidence="1 2">
    <name type="scientific">Rhizocola hellebori</name>
    <dbReference type="NCBI Taxonomy" id="1392758"/>
    <lineage>
        <taxon>Bacteria</taxon>
        <taxon>Bacillati</taxon>
        <taxon>Actinomycetota</taxon>
        <taxon>Actinomycetes</taxon>
        <taxon>Micromonosporales</taxon>
        <taxon>Micromonosporaceae</taxon>
        <taxon>Rhizocola</taxon>
    </lineage>
</organism>
<dbReference type="Proteomes" id="UP000612899">
    <property type="component" value="Unassembled WGS sequence"/>
</dbReference>
<dbReference type="AlphaFoldDB" id="A0A8J3QGA8"/>
<accession>A0A8J3QGA8</accession>
<sequence>MLRFPGLEPNPVTGVSVAAWAGAAITATAANPKARAAESKRDMTAPYEVCHINDMCR</sequence>
<name>A0A8J3QGA8_9ACTN</name>
<proteinExistence type="predicted"/>